<dbReference type="InterPro" id="IPR006059">
    <property type="entry name" value="SBP"/>
</dbReference>
<dbReference type="GO" id="GO:0019808">
    <property type="term" value="F:polyamine binding"/>
    <property type="evidence" value="ECO:0007669"/>
    <property type="project" value="InterPro"/>
</dbReference>
<comment type="subcellular location">
    <subcellularLocation>
        <location evidence="1">Periplasm</location>
    </subcellularLocation>
</comment>
<evidence type="ECO:0000256" key="4">
    <source>
        <dbReference type="ARBA" id="ARBA00022764"/>
    </source>
</evidence>
<gene>
    <name evidence="6" type="ORF">NLF92_00875</name>
</gene>
<dbReference type="Gene3D" id="3.40.190.10">
    <property type="entry name" value="Periplasmic binding protein-like II"/>
    <property type="match status" value="2"/>
</dbReference>
<dbReference type="Proteomes" id="UP001165413">
    <property type="component" value="Unassembled WGS sequence"/>
</dbReference>
<evidence type="ECO:0000313" key="6">
    <source>
        <dbReference type="EMBL" id="MCP3427495.1"/>
    </source>
</evidence>
<reference evidence="6" key="1">
    <citation type="submission" date="2022-07" db="EMBL/GenBank/DDBJ databases">
        <title>Characterization of the Novel Bacterium Alteromonas immobilis LMIT006 and Alteromonas gregis LMIT007.</title>
        <authorList>
            <person name="Lin X."/>
        </authorList>
    </citation>
    <scope>NUCLEOTIDE SEQUENCE</scope>
    <source>
        <strain evidence="6">LMIT007</strain>
    </source>
</reference>
<feature type="signal peptide" evidence="5">
    <location>
        <begin position="1"/>
        <end position="23"/>
    </location>
</feature>
<feature type="chain" id="PRO_5041398033" evidence="5">
    <location>
        <begin position="24"/>
        <end position="348"/>
    </location>
</feature>
<dbReference type="InterPro" id="IPR001188">
    <property type="entry name" value="Sperm_putr-bd"/>
</dbReference>
<dbReference type="PRINTS" id="PR00909">
    <property type="entry name" value="SPERMDNBNDNG"/>
</dbReference>
<name>A0AA42BK95_9ALTE</name>
<comment type="caution">
    <text evidence="6">The sequence shown here is derived from an EMBL/GenBank/DDBJ whole genome shotgun (WGS) entry which is preliminary data.</text>
</comment>
<keyword evidence="7" id="KW-1185">Reference proteome</keyword>
<dbReference type="GO" id="GO:0042597">
    <property type="term" value="C:periplasmic space"/>
    <property type="evidence" value="ECO:0007669"/>
    <property type="project" value="UniProtKB-SubCell"/>
</dbReference>
<accession>A0AA42BK95</accession>
<keyword evidence="2" id="KW-0813">Transport</keyword>
<evidence type="ECO:0000256" key="2">
    <source>
        <dbReference type="ARBA" id="ARBA00022448"/>
    </source>
</evidence>
<dbReference type="RefSeq" id="WP_254097894.1">
    <property type="nucleotide sequence ID" value="NZ_JANATA010000001.1"/>
</dbReference>
<sequence length="348" mass="39580">MRLIKHILLISISTWLVFSPAQANEKTLVLYNWENYMPQSIKDAFYEETGYSITEVYYESDELKDELIFNNGGAGLDLIIGSGYGFISYVRKGNLLAQIPANAIPNKQHIGVNWLEQSPELQKFTTPLVWGTVGIIYRKDKIQNVDSWMDLYQPDPSLHKKIVMVDDIRDAMGSALIAQGYSFNSIKPKEIMAASKLLKAQREYVYAYDFIGTEEDSSILTDDVYMTLGYNGDAMVLQELSEDIGYVVPKEGTALWSDHIAVLASSQKKDIAFQFINFLNDPKRAAEFSEYTGSASSNQSALNFMDEAHKNNPLIYPPQELVEKSEFYQLFTPRTYRMYNTAYVNAKQ</sequence>
<evidence type="ECO:0000256" key="5">
    <source>
        <dbReference type="SAM" id="SignalP"/>
    </source>
</evidence>
<keyword evidence="3 5" id="KW-0732">Signal</keyword>
<dbReference type="PANTHER" id="PTHR30222:SF17">
    <property type="entry name" value="SPERMIDINE_PUTRESCINE-BINDING PERIPLASMIC PROTEIN"/>
    <property type="match status" value="1"/>
</dbReference>
<dbReference type="AlphaFoldDB" id="A0AA42BK95"/>
<keyword evidence="4" id="KW-0574">Periplasm</keyword>
<dbReference type="CDD" id="cd13590">
    <property type="entry name" value="PBP2_PotD_PotF_like"/>
    <property type="match status" value="1"/>
</dbReference>
<dbReference type="PANTHER" id="PTHR30222">
    <property type="entry name" value="SPERMIDINE/PUTRESCINE-BINDING PERIPLASMIC PROTEIN"/>
    <property type="match status" value="1"/>
</dbReference>
<dbReference type="SUPFAM" id="SSF53850">
    <property type="entry name" value="Periplasmic binding protein-like II"/>
    <property type="match status" value="1"/>
</dbReference>
<dbReference type="EMBL" id="JANATA010000001">
    <property type="protein sequence ID" value="MCP3427495.1"/>
    <property type="molecule type" value="Genomic_DNA"/>
</dbReference>
<evidence type="ECO:0000256" key="3">
    <source>
        <dbReference type="ARBA" id="ARBA00022729"/>
    </source>
</evidence>
<organism evidence="6 7">
    <name type="scientific">Opacimonas viscosa</name>
    <dbReference type="NCBI Taxonomy" id="2961944"/>
    <lineage>
        <taxon>Bacteria</taxon>
        <taxon>Pseudomonadati</taxon>
        <taxon>Pseudomonadota</taxon>
        <taxon>Gammaproteobacteria</taxon>
        <taxon>Alteromonadales</taxon>
        <taxon>Alteromonadaceae</taxon>
        <taxon>Opacimonas</taxon>
    </lineage>
</organism>
<dbReference type="GO" id="GO:0015846">
    <property type="term" value="P:polyamine transport"/>
    <property type="evidence" value="ECO:0007669"/>
    <property type="project" value="InterPro"/>
</dbReference>
<protein>
    <submittedName>
        <fullName evidence="6">Spermidine/putrescine ABC transporter substrate-binding protein</fullName>
    </submittedName>
</protein>
<dbReference type="Pfam" id="PF13416">
    <property type="entry name" value="SBP_bac_8"/>
    <property type="match status" value="1"/>
</dbReference>
<evidence type="ECO:0000313" key="7">
    <source>
        <dbReference type="Proteomes" id="UP001165413"/>
    </source>
</evidence>
<proteinExistence type="predicted"/>
<evidence type="ECO:0000256" key="1">
    <source>
        <dbReference type="ARBA" id="ARBA00004418"/>
    </source>
</evidence>